<dbReference type="InterPro" id="IPR051044">
    <property type="entry name" value="MAG_DAG_Lipase"/>
</dbReference>
<dbReference type="EC" id="3.1.1.5" evidence="2"/>
<evidence type="ECO:0000259" key="1">
    <source>
        <dbReference type="Pfam" id="PF12146"/>
    </source>
</evidence>
<dbReference type="Gene3D" id="3.40.50.1820">
    <property type="entry name" value="alpha/beta hydrolase"/>
    <property type="match status" value="1"/>
</dbReference>
<dbReference type="InterPro" id="IPR029058">
    <property type="entry name" value="AB_hydrolase_fold"/>
</dbReference>
<dbReference type="InterPro" id="IPR022742">
    <property type="entry name" value="Hydrolase_4"/>
</dbReference>
<dbReference type="AlphaFoldDB" id="A0A1R0F7L7"/>
<proteinExistence type="predicted"/>
<keyword evidence="2" id="KW-0378">Hydrolase</keyword>
<reference evidence="2 3" key="1">
    <citation type="submission" date="2016-12" db="EMBL/GenBank/DDBJ databases">
        <title>Comparative genomics of Bartonella apis.</title>
        <authorList>
            <person name="Engel P."/>
        </authorList>
    </citation>
    <scope>NUCLEOTIDE SEQUENCE [LARGE SCALE GENOMIC DNA]</scope>
    <source>
        <strain evidence="2 3">PEB0149</strain>
    </source>
</reference>
<keyword evidence="3" id="KW-1185">Reference proteome</keyword>
<organism evidence="2 3">
    <name type="scientific">Bartonella apis</name>
    <dbReference type="NCBI Taxonomy" id="1686310"/>
    <lineage>
        <taxon>Bacteria</taxon>
        <taxon>Pseudomonadati</taxon>
        <taxon>Pseudomonadota</taxon>
        <taxon>Alphaproteobacteria</taxon>
        <taxon>Hyphomicrobiales</taxon>
        <taxon>Bartonellaceae</taxon>
        <taxon>Bartonella</taxon>
    </lineage>
</organism>
<dbReference type="Proteomes" id="UP000187344">
    <property type="component" value="Unassembled WGS sequence"/>
</dbReference>
<dbReference type="SUPFAM" id="SSF53474">
    <property type="entry name" value="alpha/beta-Hydrolases"/>
    <property type="match status" value="1"/>
</dbReference>
<dbReference type="Pfam" id="PF12146">
    <property type="entry name" value="Hydrolase_4"/>
    <property type="match status" value="1"/>
</dbReference>
<dbReference type="EMBL" id="LXYT01000003">
    <property type="protein sequence ID" value="OLY42958.1"/>
    <property type="molecule type" value="Genomic_DNA"/>
</dbReference>
<protein>
    <submittedName>
        <fullName evidence="2">Lysophospholipase</fullName>
        <ecNumber evidence="2">3.1.1.5</ecNumber>
    </submittedName>
</protein>
<comment type="caution">
    <text evidence="2">The sequence shown here is derived from an EMBL/GenBank/DDBJ whole genome shotgun (WGS) entry which is preliminary data.</text>
</comment>
<evidence type="ECO:0000313" key="3">
    <source>
        <dbReference type="Proteomes" id="UP000187344"/>
    </source>
</evidence>
<gene>
    <name evidence="2" type="ORF">PEB0149_003750</name>
</gene>
<feature type="domain" description="Serine aminopeptidase S33" evidence="1">
    <location>
        <begin position="41"/>
        <end position="284"/>
    </location>
</feature>
<accession>A0A1R0F7L7</accession>
<evidence type="ECO:0000313" key="2">
    <source>
        <dbReference type="EMBL" id="OLY42958.1"/>
    </source>
</evidence>
<name>A0A1R0F7L7_9HYPH</name>
<dbReference type="PANTHER" id="PTHR11614">
    <property type="entry name" value="PHOSPHOLIPASE-RELATED"/>
    <property type="match status" value="1"/>
</dbReference>
<sequence length="308" mass="35471">MHLDASKVEKIPALLFSSFMETSDKRRLGIVKNVRKHNFQKGTVIFLQGIADSSRRYKNLFSKLVDRGFSYASFDWYGQGASIPSDEKERETAQRTFDINRHIGDLEEFLDKIVYADCPPPYYFLGYDIGCLIAISSIDIINNQCNRFLGISPFFSPLGHKIGGFEHKISEMMNDFGLGHIKLRQGKSIFQSYHFNKGYSDSGDHKEEDFAVLDRRWLAHVFDTAIYAKERLEKNDLRFPALFVTGHNDRLTDASEVRRFCHNVRLADTITLIGAGHDLLNDKENYQKQFWALYDAFIPGTNAYEINH</sequence>
<dbReference type="GO" id="GO:0004622">
    <property type="term" value="F:phosphatidylcholine lysophospholipase activity"/>
    <property type="evidence" value="ECO:0007669"/>
    <property type="project" value="UniProtKB-EC"/>
</dbReference>